<keyword evidence="3" id="KW-1185">Reference proteome</keyword>
<organism evidence="2 3">
    <name type="scientific">Lactiplantibacillus daowaiensis</name>
    <dbReference type="NCBI Taxonomy" id="2559918"/>
    <lineage>
        <taxon>Bacteria</taxon>
        <taxon>Bacillati</taxon>
        <taxon>Bacillota</taxon>
        <taxon>Bacilli</taxon>
        <taxon>Lactobacillales</taxon>
        <taxon>Lactobacillaceae</taxon>
        <taxon>Lactiplantibacillus</taxon>
    </lineage>
</organism>
<name>A0ABW1RYQ0_9LACO</name>
<comment type="caution">
    <text evidence="2">The sequence shown here is derived from an EMBL/GenBank/DDBJ whole genome shotgun (WGS) entry which is preliminary data.</text>
</comment>
<dbReference type="EMBL" id="JBHSSC010000009">
    <property type="protein sequence ID" value="MFC6180319.1"/>
    <property type="molecule type" value="Genomic_DNA"/>
</dbReference>
<dbReference type="InterPro" id="IPR007499">
    <property type="entry name" value="ERF_bacteria_virus"/>
</dbReference>
<feature type="compositionally biased region" description="Low complexity" evidence="1">
    <location>
        <begin position="148"/>
        <end position="166"/>
    </location>
</feature>
<accession>A0ABW1RYQ0</accession>
<sequence>MTEKLNLVQKLNEASKMIGPIGKDGDNKYQHYAFQSETAVKYAVEKAIREVGIRIIPKYEVINQYDHQSNKGGNNHFVDVMGTFTITDGDAEIVGTMPGSGQDTGEKAMVKACTTAQKYFYKQIFNITDKDEDPDADDSNGGQGGWNGQPPVNQGGYQGNQPPQSNGQGGNGNQQQGFYPPTNEQRTTLDGLFKATAKVTGNPIESIKSYYAGTFGVDDSLGNLSHDQANSLIETVTQQLNAVNNQKGSKSA</sequence>
<protein>
    <submittedName>
        <fullName evidence="2">ERF family protein</fullName>
    </submittedName>
</protein>
<evidence type="ECO:0000256" key="1">
    <source>
        <dbReference type="SAM" id="MobiDB-lite"/>
    </source>
</evidence>
<evidence type="ECO:0000313" key="2">
    <source>
        <dbReference type="EMBL" id="MFC6180319.1"/>
    </source>
</evidence>
<gene>
    <name evidence="2" type="ORF">ACFP5Y_03665</name>
</gene>
<proteinExistence type="predicted"/>
<dbReference type="RefSeq" id="WP_137627697.1">
    <property type="nucleotide sequence ID" value="NZ_BJDJ01000003.1"/>
</dbReference>
<evidence type="ECO:0000313" key="3">
    <source>
        <dbReference type="Proteomes" id="UP001596282"/>
    </source>
</evidence>
<dbReference type="Pfam" id="PF04404">
    <property type="entry name" value="ERF"/>
    <property type="match status" value="1"/>
</dbReference>
<dbReference type="Proteomes" id="UP001596282">
    <property type="component" value="Unassembled WGS sequence"/>
</dbReference>
<reference evidence="3" key="1">
    <citation type="journal article" date="2019" name="Int. J. Syst. Evol. Microbiol.">
        <title>The Global Catalogue of Microorganisms (GCM) 10K type strain sequencing project: providing services to taxonomists for standard genome sequencing and annotation.</title>
        <authorList>
            <consortium name="The Broad Institute Genomics Platform"/>
            <consortium name="The Broad Institute Genome Sequencing Center for Infectious Disease"/>
            <person name="Wu L."/>
            <person name="Ma J."/>
        </authorList>
    </citation>
    <scope>NUCLEOTIDE SEQUENCE [LARGE SCALE GENOMIC DNA]</scope>
    <source>
        <strain evidence="3">CCM 8933</strain>
    </source>
</reference>
<feature type="region of interest" description="Disordered" evidence="1">
    <location>
        <begin position="129"/>
        <end position="186"/>
    </location>
</feature>